<evidence type="ECO:0000313" key="2">
    <source>
        <dbReference type="Proteomes" id="UP001060085"/>
    </source>
</evidence>
<evidence type="ECO:0000313" key="1">
    <source>
        <dbReference type="EMBL" id="KAI5673603.1"/>
    </source>
</evidence>
<protein>
    <submittedName>
        <fullName evidence="1">Uncharacterized protein</fullName>
    </submittedName>
</protein>
<gene>
    <name evidence="1" type="ORF">M9H77_13967</name>
</gene>
<name>A0ACC0BLY2_CATRO</name>
<sequence>MVKETGRAWRVRFPCTYLGLAMELYPQKILVAVVLGAFMPDSDHPPSYPLNKFFEWYPMESMMDTQFIDYGSLEQPGTSMLFGPQLISFKLYRNCSAEDIELAKFLIRPSSLFLQDLSKAKNFSKEMFGSVKRAYILCNEDKVFPVEFQIWMAENIGAVDIKEIKDADLMAMLSKPQQLSMCLLDIAQTRT</sequence>
<dbReference type="Proteomes" id="UP001060085">
    <property type="component" value="Linkage Group LG03"/>
</dbReference>
<reference evidence="2" key="1">
    <citation type="journal article" date="2023" name="Nat. Plants">
        <title>Single-cell RNA sequencing provides a high-resolution roadmap for understanding the multicellular compartmentation of specialized metabolism.</title>
        <authorList>
            <person name="Sun S."/>
            <person name="Shen X."/>
            <person name="Li Y."/>
            <person name="Li Y."/>
            <person name="Wang S."/>
            <person name="Li R."/>
            <person name="Zhang H."/>
            <person name="Shen G."/>
            <person name="Guo B."/>
            <person name="Wei J."/>
            <person name="Xu J."/>
            <person name="St-Pierre B."/>
            <person name="Chen S."/>
            <person name="Sun C."/>
        </authorList>
    </citation>
    <scope>NUCLEOTIDE SEQUENCE [LARGE SCALE GENOMIC DNA]</scope>
</reference>
<keyword evidence="2" id="KW-1185">Reference proteome</keyword>
<dbReference type="EMBL" id="CM044703">
    <property type="protein sequence ID" value="KAI5673603.1"/>
    <property type="molecule type" value="Genomic_DNA"/>
</dbReference>
<organism evidence="1 2">
    <name type="scientific">Catharanthus roseus</name>
    <name type="common">Madagascar periwinkle</name>
    <name type="synonym">Vinca rosea</name>
    <dbReference type="NCBI Taxonomy" id="4058"/>
    <lineage>
        <taxon>Eukaryota</taxon>
        <taxon>Viridiplantae</taxon>
        <taxon>Streptophyta</taxon>
        <taxon>Embryophyta</taxon>
        <taxon>Tracheophyta</taxon>
        <taxon>Spermatophyta</taxon>
        <taxon>Magnoliopsida</taxon>
        <taxon>eudicotyledons</taxon>
        <taxon>Gunneridae</taxon>
        <taxon>Pentapetalae</taxon>
        <taxon>asterids</taxon>
        <taxon>lamiids</taxon>
        <taxon>Gentianales</taxon>
        <taxon>Apocynaceae</taxon>
        <taxon>Rauvolfioideae</taxon>
        <taxon>Vinceae</taxon>
        <taxon>Catharanthinae</taxon>
        <taxon>Catharanthus</taxon>
    </lineage>
</organism>
<accession>A0ACC0BLY2</accession>
<comment type="caution">
    <text evidence="1">The sequence shown here is derived from an EMBL/GenBank/DDBJ whole genome shotgun (WGS) entry which is preliminary data.</text>
</comment>
<proteinExistence type="predicted"/>